<dbReference type="EMBL" id="MBFR01000030">
    <property type="protein sequence ID" value="PVU96536.1"/>
    <property type="molecule type" value="Genomic_DNA"/>
</dbReference>
<evidence type="ECO:0000256" key="1">
    <source>
        <dbReference type="ARBA" id="ARBA00022723"/>
    </source>
</evidence>
<feature type="region of interest" description="Disordered" evidence="3">
    <location>
        <begin position="255"/>
        <end position="316"/>
    </location>
</feature>
<dbReference type="OrthoDB" id="2196114at2759"/>
<feature type="compositionally biased region" description="Low complexity" evidence="3">
    <location>
        <begin position="300"/>
        <end position="316"/>
    </location>
</feature>
<dbReference type="SMART" id="SM00238">
    <property type="entry name" value="BIR"/>
    <property type="match status" value="2"/>
</dbReference>
<name>A0A2T9YW73_9FUNG</name>
<comment type="caution">
    <text evidence="4">The sequence shown here is derived from an EMBL/GenBank/DDBJ whole genome shotgun (WGS) entry which is preliminary data.</text>
</comment>
<keyword evidence="5" id="KW-1185">Reference proteome</keyword>
<gene>
    <name evidence="4" type="ORF">BB561_001134</name>
</gene>
<evidence type="ECO:0000256" key="3">
    <source>
        <dbReference type="SAM" id="MobiDB-lite"/>
    </source>
</evidence>
<dbReference type="PANTHER" id="PTHR46771:SF5">
    <property type="entry name" value="DETERIN"/>
    <property type="match status" value="1"/>
</dbReference>
<reference evidence="4 5" key="1">
    <citation type="journal article" date="2018" name="MBio">
        <title>Comparative Genomics Reveals the Core Gene Toolbox for the Fungus-Insect Symbiosis.</title>
        <authorList>
            <person name="Wang Y."/>
            <person name="Stata M."/>
            <person name="Wang W."/>
            <person name="Stajich J.E."/>
            <person name="White M.M."/>
            <person name="Moncalvo J.M."/>
        </authorList>
    </citation>
    <scope>NUCLEOTIDE SEQUENCE [LARGE SCALE GENOMIC DNA]</scope>
    <source>
        <strain evidence="4 5">SWE-8-4</strain>
    </source>
</reference>
<proteinExistence type="predicted"/>
<keyword evidence="1" id="KW-0479">Metal-binding</keyword>
<dbReference type="Gene3D" id="1.10.1170.10">
    <property type="entry name" value="Inhibitor Of Apoptosis Protein (2mihbC-IAP-1), Chain A"/>
    <property type="match status" value="2"/>
</dbReference>
<dbReference type="PROSITE" id="PS50143">
    <property type="entry name" value="BIR_REPEAT_2"/>
    <property type="match status" value="2"/>
</dbReference>
<dbReference type="CDD" id="cd00022">
    <property type="entry name" value="BIR"/>
    <property type="match status" value="2"/>
</dbReference>
<dbReference type="AlphaFoldDB" id="A0A2T9YW73"/>
<protein>
    <recommendedName>
        <fullName evidence="6">BIR-domain-containing protein</fullName>
    </recommendedName>
</protein>
<dbReference type="InterPro" id="IPR051190">
    <property type="entry name" value="Baculoviral_IAP"/>
</dbReference>
<evidence type="ECO:0000256" key="2">
    <source>
        <dbReference type="ARBA" id="ARBA00022833"/>
    </source>
</evidence>
<dbReference type="SUPFAM" id="SSF57924">
    <property type="entry name" value="Inhibitor of apoptosis (IAP) repeat"/>
    <property type="match status" value="2"/>
</dbReference>
<evidence type="ECO:0008006" key="6">
    <source>
        <dbReference type="Google" id="ProtNLM"/>
    </source>
</evidence>
<feature type="compositionally biased region" description="Polar residues" evidence="3">
    <location>
        <begin position="272"/>
        <end position="299"/>
    </location>
</feature>
<evidence type="ECO:0000313" key="4">
    <source>
        <dbReference type="EMBL" id="PVU96536.1"/>
    </source>
</evidence>
<dbReference type="GO" id="GO:0046872">
    <property type="term" value="F:metal ion binding"/>
    <property type="evidence" value="ECO:0007669"/>
    <property type="project" value="UniProtKB-KW"/>
</dbReference>
<dbReference type="InterPro" id="IPR001370">
    <property type="entry name" value="BIR_rpt"/>
</dbReference>
<dbReference type="STRING" id="133385.A0A2T9YW73"/>
<keyword evidence="2" id="KW-0862">Zinc</keyword>
<evidence type="ECO:0000313" key="5">
    <source>
        <dbReference type="Proteomes" id="UP000245383"/>
    </source>
</evidence>
<organism evidence="4 5">
    <name type="scientific">Smittium simulii</name>
    <dbReference type="NCBI Taxonomy" id="133385"/>
    <lineage>
        <taxon>Eukaryota</taxon>
        <taxon>Fungi</taxon>
        <taxon>Fungi incertae sedis</taxon>
        <taxon>Zoopagomycota</taxon>
        <taxon>Kickxellomycotina</taxon>
        <taxon>Harpellomycetes</taxon>
        <taxon>Harpellales</taxon>
        <taxon>Legeriomycetaceae</taxon>
        <taxon>Smittium</taxon>
    </lineage>
</organism>
<sequence length="585" mass="67577">MNRVSIEKVKAFILKINNDDNWKFYYENRYKTFTHGNWPYSKNRRFLAQPAALASAGFYFFPQREHLDNVRCAFCDKELGEWEPSDDPFVVHYEHSSTCIWANLHCRVRYCSENGEKHKKWHLDTLTDKQDLLNYLDQYEMASAGFYHAPDSLGDDSVKCGCCNCTLESWEPNDDPLFEHKRRNPDCLFFQMGKLLDTIKPMKNRFPDIIVENNKINLVDLHDHYKNHSQESNGDDTPNTKRLKSKEKYILQIPAKSALPTPISPPSHYNRPLNNHLNMTPKSNVSSKSHTSEGFNTAGSSLSSLSNTSSKKSLNSFSDNESIDLVEILNIEPKSVYIDNKKALNTTNQFSNADKYFSMSPKFINNNQLFQNNSNNMNFSNHITSSNIPQKSNNTLFNRKLNTKNNSNSSIKKLDFLTNGSSYSKILNQNDQSIKSSMLEANYNTQNRSIELKATNSKKNSTRKPKKELKVNTNMTNLETLIKPITETSLYEHPNYKLKPLMASKSSLYMNPNPKNGHKAKMNQMTTDSLQSCGYYTDAEMDMTVEEFIRHRYTLQIKYLEKTTSKMIDEFKEMAQQVQEKMKQA</sequence>
<dbReference type="Pfam" id="PF00653">
    <property type="entry name" value="BIR"/>
    <property type="match status" value="2"/>
</dbReference>
<accession>A0A2T9YW73</accession>
<dbReference type="PANTHER" id="PTHR46771">
    <property type="entry name" value="DETERIN"/>
    <property type="match status" value="1"/>
</dbReference>
<dbReference type="Proteomes" id="UP000245383">
    <property type="component" value="Unassembled WGS sequence"/>
</dbReference>